<comment type="caution">
    <text evidence="3">The sequence shown here is derived from an EMBL/GenBank/DDBJ whole genome shotgun (WGS) entry which is preliminary data.</text>
</comment>
<keyword evidence="1" id="KW-0812">Transmembrane</keyword>
<name>A0A1J6HJP5_9HYPH</name>
<feature type="transmembrane region" description="Helical" evidence="1">
    <location>
        <begin position="62"/>
        <end position="78"/>
    </location>
</feature>
<feature type="signal peptide" evidence="2">
    <location>
        <begin position="1"/>
        <end position="29"/>
    </location>
</feature>
<keyword evidence="1" id="KW-1133">Transmembrane helix</keyword>
<dbReference type="AlphaFoldDB" id="A0A1J6HJP5"/>
<dbReference type="Proteomes" id="UP000182985">
    <property type="component" value="Unassembled WGS sequence"/>
</dbReference>
<reference evidence="3 4" key="1">
    <citation type="submission" date="2016-10" db="EMBL/GenBank/DDBJ databases">
        <title>The Draft Genome Sequence of the Potato Rhizosphere Bacteria Ochrobactrum sp. IPA7.2.</title>
        <authorList>
            <person name="Gogoleva N.E."/>
            <person name="Khlopko Y.A."/>
            <person name="Burygin G.L."/>
            <person name="Plotnikov A.O."/>
        </authorList>
    </citation>
    <scope>NUCLEOTIDE SEQUENCE [LARGE SCALE GENOMIC DNA]</scope>
    <source>
        <strain evidence="3 4">IPA7.2</strain>
    </source>
</reference>
<accession>A0A1J6HJP5</accession>
<gene>
    <name evidence="3" type="ORF">BLA27_14785</name>
</gene>
<protein>
    <submittedName>
        <fullName evidence="3">Uncharacterized protein</fullName>
    </submittedName>
</protein>
<keyword evidence="4" id="KW-1185">Reference proteome</keyword>
<keyword evidence="1" id="KW-0472">Membrane</keyword>
<proteinExistence type="predicted"/>
<keyword evidence="2" id="KW-0732">Signal</keyword>
<evidence type="ECO:0000256" key="1">
    <source>
        <dbReference type="SAM" id="Phobius"/>
    </source>
</evidence>
<organism evidence="3 4">
    <name type="scientific">Brucella cytisi</name>
    <dbReference type="NCBI Taxonomy" id="407152"/>
    <lineage>
        <taxon>Bacteria</taxon>
        <taxon>Pseudomonadati</taxon>
        <taxon>Pseudomonadota</taxon>
        <taxon>Alphaproteobacteria</taxon>
        <taxon>Hyphomicrobiales</taxon>
        <taxon>Brucellaceae</taxon>
        <taxon>Brucella/Ochrobactrum group</taxon>
        <taxon>Brucella</taxon>
    </lineage>
</organism>
<evidence type="ECO:0000256" key="2">
    <source>
        <dbReference type="SAM" id="SignalP"/>
    </source>
</evidence>
<evidence type="ECO:0000313" key="4">
    <source>
        <dbReference type="Proteomes" id="UP000182985"/>
    </source>
</evidence>
<feature type="chain" id="PRO_5009639051" evidence="2">
    <location>
        <begin position="30"/>
        <end position="129"/>
    </location>
</feature>
<dbReference type="OrthoDB" id="8453303at2"/>
<dbReference type="RefSeq" id="WP_071632414.1">
    <property type="nucleotide sequence ID" value="NZ_MOEC01000014.1"/>
</dbReference>
<sequence length="129" mass="14082">MTKFAPVSIMKTRVPFSGLLIFLSSPAFAEVADKEPTILQLWMVPGIITAIAFIAGLKRPSFSLFLLPIALICAWGQVDELHDPFVGPAIRAELGGAYFTHGYLSAVAGIVGPLIVWAVFRLYRVRAKH</sequence>
<feature type="transmembrane region" description="Helical" evidence="1">
    <location>
        <begin position="39"/>
        <end position="57"/>
    </location>
</feature>
<evidence type="ECO:0000313" key="3">
    <source>
        <dbReference type="EMBL" id="OIS92705.1"/>
    </source>
</evidence>
<dbReference type="EMBL" id="MOEC01000014">
    <property type="protein sequence ID" value="OIS92705.1"/>
    <property type="molecule type" value="Genomic_DNA"/>
</dbReference>
<feature type="transmembrane region" description="Helical" evidence="1">
    <location>
        <begin position="98"/>
        <end position="120"/>
    </location>
</feature>